<proteinExistence type="predicted"/>
<sequence length="104" mass="11024">MIRIASNGSGAVSLQNVMASSVFTTSALVPTPNRCSRVWSVCKERDGGRPWREQDLQGVHDASSKALARSHRKGLVCCHVVLGTVQGKARWSCSIGLEASLGGS</sequence>
<accession>A0AAD7LGV3</accession>
<comment type="caution">
    <text evidence="1">The sequence shown here is derived from an EMBL/GenBank/DDBJ whole genome shotgun (WGS) entry which is preliminary data.</text>
</comment>
<gene>
    <name evidence="1" type="ORF">O6P43_018751</name>
</gene>
<dbReference type="EMBL" id="JARAOO010000008">
    <property type="protein sequence ID" value="KAJ7957950.1"/>
    <property type="molecule type" value="Genomic_DNA"/>
</dbReference>
<dbReference type="KEGG" id="qsa:O6P43_018751"/>
<name>A0AAD7LGV3_QUISA</name>
<keyword evidence="2" id="KW-1185">Reference proteome</keyword>
<evidence type="ECO:0000313" key="2">
    <source>
        <dbReference type="Proteomes" id="UP001163823"/>
    </source>
</evidence>
<dbReference type="Proteomes" id="UP001163823">
    <property type="component" value="Chromosome 8"/>
</dbReference>
<protein>
    <submittedName>
        <fullName evidence="1">Uncharacterized protein</fullName>
    </submittedName>
</protein>
<evidence type="ECO:0000313" key="1">
    <source>
        <dbReference type="EMBL" id="KAJ7957950.1"/>
    </source>
</evidence>
<organism evidence="1 2">
    <name type="scientific">Quillaja saponaria</name>
    <name type="common">Soap bark tree</name>
    <dbReference type="NCBI Taxonomy" id="32244"/>
    <lineage>
        <taxon>Eukaryota</taxon>
        <taxon>Viridiplantae</taxon>
        <taxon>Streptophyta</taxon>
        <taxon>Embryophyta</taxon>
        <taxon>Tracheophyta</taxon>
        <taxon>Spermatophyta</taxon>
        <taxon>Magnoliopsida</taxon>
        <taxon>eudicotyledons</taxon>
        <taxon>Gunneridae</taxon>
        <taxon>Pentapetalae</taxon>
        <taxon>rosids</taxon>
        <taxon>fabids</taxon>
        <taxon>Fabales</taxon>
        <taxon>Quillajaceae</taxon>
        <taxon>Quillaja</taxon>
    </lineage>
</organism>
<reference evidence="1" key="1">
    <citation type="journal article" date="2023" name="Science">
        <title>Elucidation of the pathway for biosynthesis of saponin adjuvants from the soapbark tree.</title>
        <authorList>
            <person name="Reed J."/>
            <person name="Orme A."/>
            <person name="El-Demerdash A."/>
            <person name="Owen C."/>
            <person name="Martin L.B.B."/>
            <person name="Misra R.C."/>
            <person name="Kikuchi S."/>
            <person name="Rejzek M."/>
            <person name="Martin A.C."/>
            <person name="Harkess A."/>
            <person name="Leebens-Mack J."/>
            <person name="Louveau T."/>
            <person name="Stephenson M.J."/>
            <person name="Osbourn A."/>
        </authorList>
    </citation>
    <scope>NUCLEOTIDE SEQUENCE</scope>
    <source>
        <strain evidence="1">S10</strain>
    </source>
</reference>
<dbReference type="AlphaFoldDB" id="A0AAD7LGV3"/>